<dbReference type="PANTHER" id="PTHR36154">
    <property type="entry name" value="DNA-BINDING TRANSCRIPTIONAL ACTIVATOR ALPA"/>
    <property type="match status" value="1"/>
</dbReference>
<evidence type="ECO:0000313" key="1">
    <source>
        <dbReference type="EMBL" id="TCL32900.1"/>
    </source>
</evidence>
<dbReference type="Pfam" id="PF05930">
    <property type="entry name" value="Phage_AlpA"/>
    <property type="match status" value="1"/>
</dbReference>
<protein>
    <submittedName>
        <fullName evidence="1">AlpA family transcriptional regulator</fullName>
    </submittedName>
</protein>
<organism evidence="1 2">
    <name type="scientific">Azotobacter chroococcum</name>
    <dbReference type="NCBI Taxonomy" id="353"/>
    <lineage>
        <taxon>Bacteria</taxon>
        <taxon>Pseudomonadati</taxon>
        <taxon>Pseudomonadota</taxon>
        <taxon>Gammaproteobacteria</taxon>
        <taxon>Pseudomonadales</taxon>
        <taxon>Pseudomonadaceae</taxon>
        <taxon>Azotobacter</taxon>
    </lineage>
</organism>
<proteinExistence type="predicted"/>
<gene>
    <name evidence="1" type="ORF">EV691_106160</name>
</gene>
<dbReference type="RefSeq" id="WP_131301690.1">
    <property type="nucleotide sequence ID" value="NZ_JBHLST010000009.1"/>
</dbReference>
<dbReference type="Gene3D" id="1.10.238.160">
    <property type="match status" value="1"/>
</dbReference>
<dbReference type="InterPro" id="IPR010260">
    <property type="entry name" value="AlpA"/>
</dbReference>
<accession>A0A4R1PQV0</accession>
<comment type="caution">
    <text evidence="1">The sequence shown here is derived from an EMBL/GenBank/DDBJ whole genome shotgun (WGS) entry which is preliminary data.</text>
</comment>
<evidence type="ECO:0000313" key="2">
    <source>
        <dbReference type="Proteomes" id="UP000295169"/>
    </source>
</evidence>
<dbReference type="EMBL" id="SMMU01000006">
    <property type="protein sequence ID" value="TCL32900.1"/>
    <property type="molecule type" value="Genomic_DNA"/>
</dbReference>
<dbReference type="Proteomes" id="UP000295169">
    <property type="component" value="Unassembled WGS sequence"/>
</dbReference>
<dbReference type="InterPro" id="IPR052931">
    <property type="entry name" value="Prophage_regulatory_activator"/>
</dbReference>
<dbReference type="PANTHER" id="PTHR36154:SF1">
    <property type="entry name" value="DNA-BINDING TRANSCRIPTIONAL ACTIVATOR ALPA"/>
    <property type="match status" value="1"/>
</dbReference>
<dbReference type="AlphaFoldDB" id="A0A4R1PQV0"/>
<name>A0A4R1PQV0_9GAMM</name>
<sequence>MANSTTTTTHERRIIRLPEVERRTGFKCSHLYNLMKEGRFPKAIKLGLRAVGWDSRAVDQWISERLGQNRDDYPSVA</sequence>
<reference evidence="1 2" key="1">
    <citation type="submission" date="2019-03" db="EMBL/GenBank/DDBJ databases">
        <title>Genomic Encyclopedia of Type Strains, Phase IV (KMG-IV): sequencing the most valuable type-strain genomes for metagenomic binning, comparative biology and taxonomic classification.</title>
        <authorList>
            <person name="Goeker M."/>
        </authorList>
    </citation>
    <scope>NUCLEOTIDE SEQUENCE [LARGE SCALE GENOMIC DNA]</scope>
    <source>
        <strain evidence="1 2">DSM 2286</strain>
    </source>
</reference>